<dbReference type="EMBL" id="JANCMU010000001">
    <property type="protein sequence ID" value="MDG4945253.1"/>
    <property type="molecule type" value="Genomic_DNA"/>
</dbReference>
<feature type="domain" description="Alanine dehydrogenase/pyridine nucleotide transhydrogenase N-terminal" evidence="6">
    <location>
        <begin position="33"/>
        <end position="166"/>
    </location>
</feature>
<evidence type="ECO:0000256" key="3">
    <source>
        <dbReference type="ARBA" id="ARBA00023002"/>
    </source>
</evidence>
<dbReference type="AlphaFoldDB" id="A0A9X4RTP6"/>
<reference evidence="7" key="1">
    <citation type="submission" date="2022-07" db="EMBL/GenBank/DDBJ databases">
        <title>Description and genome-wide analysis of Profundicola chukchiensis gen. nov., sp. nov., marine bacteria isolated from bottom sediments of the Chukchi Sea.</title>
        <authorList>
            <person name="Romanenko L."/>
            <person name="Otstavnykh N."/>
            <person name="Kurilenko V."/>
            <person name="Eremeev V."/>
            <person name="Velansky P."/>
            <person name="Mikhailov V."/>
            <person name="Isaeva M."/>
        </authorList>
    </citation>
    <scope>NUCLEOTIDE SEQUENCE</scope>
    <source>
        <strain evidence="7">KMM 9713</strain>
    </source>
</reference>
<proteinExistence type="inferred from homology"/>
<evidence type="ECO:0000313" key="8">
    <source>
        <dbReference type="Proteomes" id="UP001152599"/>
    </source>
</evidence>
<dbReference type="Proteomes" id="UP001152599">
    <property type="component" value="Unassembled WGS sequence"/>
</dbReference>
<evidence type="ECO:0000256" key="4">
    <source>
        <dbReference type="ARBA" id="ARBA00023027"/>
    </source>
</evidence>
<evidence type="ECO:0000259" key="6">
    <source>
        <dbReference type="SMART" id="SM01003"/>
    </source>
</evidence>
<evidence type="ECO:0000256" key="1">
    <source>
        <dbReference type="ARBA" id="ARBA00005689"/>
    </source>
</evidence>
<dbReference type="PANTHER" id="PTHR42795">
    <property type="entry name" value="ALANINE DEHYDROGENASE"/>
    <property type="match status" value="1"/>
</dbReference>
<organism evidence="7 8">
    <name type="scientific">Profundicola chukchiensis</name>
    <dbReference type="NCBI Taxonomy" id="2961959"/>
    <lineage>
        <taxon>Bacteria</taxon>
        <taxon>Pseudomonadati</taxon>
        <taxon>Bacteroidota</taxon>
        <taxon>Flavobacteriia</taxon>
        <taxon>Flavobacteriales</taxon>
        <taxon>Weeksellaceae</taxon>
        <taxon>Profundicola</taxon>
    </lineage>
</organism>
<sequence length="400" mass="43776">MGSQYFSPFSKHELMPREEKLEVARKNGKLQIGIPRETHFQEKRVCLTPDAVEVLVANDHNVVVQSNAGEGAKYSDQEYSEAGAKITQDAEEVFGQALVLKVEPPTEEELQLLKPNSFLVSTVQPSTRNKAYFEHLAGKKISALGFEYLQDQHGQLPLVRLISEIAGTTSILIAAELLATDHGGNGVMLGGIAGVRPAEVVILGGGTVGECAARAAIGLGASVRIFDSSLMRLRRLQNEIGHRVSTNTLDPKEIKKALRRCDIAIGAIRGNSRTPTIVTEEMVQTMKQGSVIIDVSIDGGGCFETSEITTHEHPTHIKHGVIHYGVTNITSRYARTASKALSNFFLPYLLEVGHEGGFDCLISKDAGLRNGCYLFKGRHANRELAEWFDLDFKDINLLML</sequence>
<dbReference type="InterPro" id="IPR008143">
    <property type="entry name" value="Ala_DH/PNT_CS2"/>
</dbReference>
<feature type="domain" description="Alanine dehydrogenase/pyridine nucleotide transhydrogenase NAD(H)-binding" evidence="5">
    <location>
        <begin position="178"/>
        <end position="325"/>
    </location>
</feature>
<dbReference type="PANTHER" id="PTHR42795:SF1">
    <property type="entry name" value="ALANINE DEHYDROGENASE"/>
    <property type="match status" value="1"/>
</dbReference>
<keyword evidence="8" id="KW-1185">Reference proteome</keyword>
<gene>
    <name evidence="7" type="ORF">NMK71_02405</name>
</gene>
<keyword evidence="3" id="KW-0560">Oxidoreductase</keyword>
<dbReference type="GO" id="GO:0000286">
    <property type="term" value="F:alanine dehydrogenase activity"/>
    <property type="evidence" value="ECO:0007669"/>
    <property type="project" value="UniProtKB-EC"/>
</dbReference>
<dbReference type="Pfam" id="PF05222">
    <property type="entry name" value="AlaDh_PNT_N"/>
    <property type="match status" value="1"/>
</dbReference>
<keyword evidence="4" id="KW-0520">NAD</keyword>
<dbReference type="Pfam" id="PF01262">
    <property type="entry name" value="AlaDh_PNT_C"/>
    <property type="match status" value="1"/>
</dbReference>
<comment type="caution">
    <text evidence="7">The sequence shown here is derived from an EMBL/GenBank/DDBJ whole genome shotgun (WGS) entry which is preliminary data.</text>
</comment>
<dbReference type="CDD" id="cd05305">
    <property type="entry name" value="L-AlaDH"/>
    <property type="match status" value="1"/>
</dbReference>
<protein>
    <recommendedName>
        <fullName evidence="2">alanine dehydrogenase</fullName>
        <ecNumber evidence="2">1.4.1.1</ecNumber>
    </recommendedName>
</protein>
<comment type="similarity">
    <text evidence="1">Belongs to the AlaDH/PNT family.</text>
</comment>
<dbReference type="InterPro" id="IPR007886">
    <property type="entry name" value="AlaDH/PNT_N"/>
</dbReference>
<dbReference type="EC" id="1.4.1.1" evidence="2"/>
<name>A0A9X4RTP6_9FLAO</name>
<dbReference type="InterPro" id="IPR007698">
    <property type="entry name" value="AlaDH/PNT_NAD(H)-bd"/>
</dbReference>
<dbReference type="RefSeq" id="WP_304419927.1">
    <property type="nucleotide sequence ID" value="NZ_JANCMU010000001.1"/>
</dbReference>
<accession>A0A9X4RTP6</accession>
<dbReference type="InterPro" id="IPR008141">
    <property type="entry name" value="Ala_DH"/>
</dbReference>
<dbReference type="InterPro" id="IPR036291">
    <property type="entry name" value="NAD(P)-bd_dom_sf"/>
</dbReference>
<dbReference type="GO" id="GO:0005886">
    <property type="term" value="C:plasma membrane"/>
    <property type="evidence" value="ECO:0007669"/>
    <property type="project" value="TreeGrafter"/>
</dbReference>
<dbReference type="SMART" id="SM01003">
    <property type="entry name" value="AlaDh_PNT_N"/>
    <property type="match status" value="1"/>
</dbReference>
<evidence type="ECO:0000313" key="7">
    <source>
        <dbReference type="EMBL" id="MDG4945253.1"/>
    </source>
</evidence>
<dbReference type="SMART" id="SM01002">
    <property type="entry name" value="AlaDh_PNT_C"/>
    <property type="match status" value="1"/>
</dbReference>
<dbReference type="GO" id="GO:0042853">
    <property type="term" value="P:L-alanine catabolic process"/>
    <property type="evidence" value="ECO:0007669"/>
    <property type="project" value="InterPro"/>
</dbReference>
<dbReference type="PROSITE" id="PS00837">
    <property type="entry name" value="ALADH_PNT_2"/>
    <property type="match status" value="1"/>
</dbReference>
<dbReference type="SUPFAM" id="SSF52283">
    <property type="entry name" value="Formate/glycerate dehydrogenase catalytic domain-like"/>
    <property type="match status" value="1"/>
</dbReference>
<evidence type="ECO:0000259" key="5">
    <source>
        <dbReference type="SMART" id="SM01002"/>
    </source>
</evidence>
<dbReference type="SUPFAM" id="SSF51735">
    <property type="entry name" value="NAD(P)-binding Rossmann-fold domains"/>
    <property type="match status" value="1"/>
</dbReference>
<evidence type="ECO:0000256" key="2">
    <source>
        <dbReference type="ARBA" id="ARBA00012897"/>
    </source>
</evidence>
<dbReference type="Gene3D" id="3.40.50.720">
    <property type="entry name" value="NAD(P)-binding Rossmann-like Domain"/>
    <property type="match status" value="2"/>
</dbReference>